<keyword evidence="3" id="KW-1185">Reference proteome</keyword>
<protein>
    <submittedName>
        <fullName evidence="2">Uncharacterized protein</fullName>
    </submittedName>
</protein>
<dbReference type="OrthoDB" id="3731420at2"/>
<gene>
    <name evidence="2" type="ORF">NCTC13354_01435</name>
</gene>
<name>A0A3S4UZN1_9ACTO</name>
<evidence type="ECO:0000313" key="2">
    <source>
        <dbReference type="EMBL" id="VEI13714.1"/>
    </source>
</evidence>
<feature type="region of interest" description="Disordered" evidence="1">
    <location>
        <begin position="1"/>
        <end position="30"/>
    </location>
</feature>
<dbReference type="EMBL" id="LR134476">
    <property type="protein sequence ID" value="VEI13714.1"/>
    <property type="molecule type" value="Genomic_DNA"/>
</dbReference>
<dbReference type="AlphaFoldDB" id="A0A3S4UZN1"/>
<dbReference type="RefSeq" id="WP_126416789.1">
    <property type="nucleotide sequence ID" value="NZ_LR134476.1"/>
</dbReference>
<evidence type="ECO:0000313" key="3">
    <source>
        <dbReference type="Proteomes" id="UP000269542"/>
    </source>
</evidence>
<proteinExistence type="predicted"/>
<dbReference type="Proteomes" id="UP000269542">
    <property type="component" value="Chromosome"/>
</dbReference>
<feature type="compositionally biased region" description="Pro residues" evidence="1">
    <location>
        <begin position="16"/>
        <end position="26"/>
    </location>
</feature>
<organism evidence="2 3">
    <name type="scientific">Trueperella bialowiezensis</name>
    <dbReference type="NCBI Taxonomy" id="312285"/>
    <lineage>
        <taxon>Bacteria</taxon>
        <taxon>Bacillati</taxon>
        <taxon>Actinomycetota</taxon>
        <taxon>Actinomycetes</taxon>
        <taxon>Actinomycetales</taxon>
        <taxon>Actinomycetaceae</taxon>
        <taxon>Trueperella</taxon>
    </lineage>
</organism>
<sequence>MSANTAAQLAPLAVTVPPPSSRPPAQPYKVDGPALATPMLDSSLPQRFDRVAFASPKVTTSIFADRSVEPGTQLPPPDRFAATLIKQAVEALLGHRPVRQLQTWLHPAVYEAFVRRAGLGQRINGRAEKCLPPHVKKVVVCIPREGVAETSLVIFDGTKIRAAAVRLEVRRSRWHATALEII</sequence>
<dbReference type="InterPro" id="IPR045596">
    <property type="entry name" value="DUF6459"/>
</dbReference>
<accession>A0A3S4UZN1</accession>
<dbReference type="Pfam" id="PF20060">
    <property type="entry name" value="DUF6459"/>
    <property type="match status" value="1"/>
</dbReference>
<dbReference type="KEGG" id="tbw:NCTC13354_01435"/>
<reference evidence="2 3" key="1">
    <citation type="submission" date="2018-12" db="EMBL/GenBank/DDBJ databases">
        <authorList>
            <consortium name="Pathogen Informatics"/>
        </authorList>
    </citation>
    <scope>NUCLEOTIDE SEQUENCE [LARGE SCALE GENOMIC DNA]</scope>
    <source>
        <strain evidence="2 3">NCTC13354</strain>
    </source>
</reference>
<evidence type="ECO:0000256" key="1">
    <source>
        <dbReference type="SAM" id="MobiDB-lite"/>
    </source>
</evidence>